<evidence type="ECO:0000313" key="1">
    <source>
        <dbReference type="EMBL" id="MPC68474.1"/>
    </source>
</evidence>
<evidence type="ECO:0000313" key="2">
    <source>
        <dbReference type="Proteomes" id="UP000324222"/>
    </source>
</evidence>
<proteinExistence type="predicted"/>
<sequence>METVIILGNISIVPHQVPSTGRGKTPEAPHLSFSLRVASLSEDIDRDGGGEDNNMLTDFLRDFQEKMVKQVHNRSLQKDGEIPL</sequence>
<comment type="caution">
    <text evidence="1">The sequence shown here is derived from an EMBL/GenBank/DDBJ whole genome shotgun (WGS) entry which is preliminary data.</text>
</comment>
<keyword evidence="2" id="KW-1185">Reference proteome</keyword>
<gene>
    <name evidence="1" type="ORF">E2C01_062676</name>
</gene>
<dbReference type="Proteomes" id="UP000324222">
    <property type="component" value="Unassembled WGS sequence"/>
</dbReference>
<dbReference type="EMBL" id="VSRR010027905">
    <property type="protein sequence ID" value="MPC68474.1"/>
    <property type="molecule type" value="Genomic_DNA"/>
</dbReference>
<protein>
    <submittedName>
        <fullName evidence="1">Uncharacterized protein</fullName>
    </submittedName>
</protein>
<accession>A0A5B7HIP8</accession>
<organism evidence="1 2">
    <name type="scientific">Portunus trituberculatus</name>
    <name type="common">Swimming crab</name>
    <name type="synonym">Neptunus trituberculatus</name>
    <dbReference type="NCBI Taxonomy" id="210409"/>
    <lineage>
        <taxon>Eukaryota</taxon>
        <taxon>Metazoa</taxon>
        <taxon>Ecdysozoa</taxon>
        <taxon>Arthropoda</taxon>
        <taxon>Crustacea</taxon>
        <taxon>Multicrustacea</taxon>
        <taxon>Malacostraca</taxon>
        <taxon>Eumalacostraca</taxon>
        <taxon>Eucarida</taxon>
        <taxon>Decapoda</taxon>
        <taxon>Pleocyemata</taxon>
        <taxon>Brachyura</taxon>
        <taxon>Eubrachyura</taxon>
        <taxon>Portunoidea</taxon>
        <taxon>Portunidae</taxon>
        <taxon>Portuninae</taxon>
        <taxon>Portunus</taxon>
    </lineage>
</organism>
<dbReference type="OrthoDB" id="10070851at2759"/>
<dbReference type="AlphaFoldDB" id="A0A5B7HIP8"/>
<reference evidence="1 2" key="1">
    <citation type="submission" date="2019-05" db="EMBL/GenBank/DDBJ databases">
        <title>Another draft genome of Portunus trituberculatus and its Hox gene families provides insights of decapod evolution.</title>
        <authorList>
            <person name="Jeong J.-H."/>
            <person name="Song I."/>
            <person name="Kim S."/>
            <person name="Choi T."/>
            <person name="Kim D."/>
            <person name="Ryu S."/>
            <person name="Kim W."/>
        </authorList>
    </citation>
    <scope>NUCLEOTIDE SEQUENCE [LARGE SCALE GENOMIC DNA]</scope>
    <source>
        <tissue evidence="1">Muscle</tissue>
    </source>
</reference>
<name>A0A5B7HIP8_PORTR</name>